<evidence type="ECO:0000256" key="1">
    <source>
        <dbReference type="ARBA" id="ARBA00022515"/>
    </source>
</evidence>
<feature type="binding site" evidence="12">
    <location>
        <position position="403"/>
    </location>
    <ligand>
        <name>Zn(2+)</name>
        <dbReference type="ChEBI" id="CHEBI:29105"/>
        <label>2</label>
    </ligand>
</feature>
<comment type="caution">
    <text evidence="16">The sequence shown here is derived from an EMBL/GenBank/DDBJ whole genome shotgun (WGS) entry which is preliminary data.</text>
</comment>
<dbReference type="AlphaFoldDB" id="A0A1G1KYX8"/>
<dbReference type="FunFam" id="3.40.1440.60:FF:000001">
    <property type="entry name" value="Primosomal protein N"/>
    <property type="match status" value="1"/>
</dbReference>
<comment type="cofactor">
    <cofactor evidence="12">
        <name>Zn(2+)</name>
        <dbReference type="ChEBI" id="CHEBI:29105"/>
    </cofactor>
    <text evidence="12">Binds 2 zinc ions per subunit.</text>
</comment>
<dbReference type="InterPro" id="IPR042115">
    <property type="entry name" value="PriA_3primeBD_sf"/>
</dbReference>
<evidence type="ECO:0000259" key="14">
    <source>
        <dbReference type="PROSITE" id="PS51192"/>
    </source>
</evidence>
<keyword evidence="2 12" id="KW-0235">DNA replication</keyword>
<organism evidence="16 17">
    <name type="scientific">Candidatus Danuiimicrobium aquiferis</name>
    <dbReference type="NCBI Taxonomy" id="1801832"/>
    <lineage>
        <taxon>Bacteria</taxon>
        <taxon>Pseudomonadati</taxon>
        <taxon>Candidatus Omnitrophota</taxon>
        <taxon>Candidatus Danuiimicrobium</taxon>
    </lineage>
</organism>
<keyword evidence="5 12" id="KW-0378">Hydrolase</keyword>
<evidence type="ECO:0000313" key="17">
    <source>
        <dbReference type="Proteomes" id="UP000178187"/>
    </source>
</evidence>
<dbReference type="GO" id="GO:0043138">
    <property type="term" value="F:3'-5' DNA helicase activity"/>
    <property type="evidence" value="ECO:0007669"/>
    <property type="project" value="UniProtKB-EC"/>
</dbReference>
<comment type="similarity">
    <text evidence="12">Belongs to the helicase family. PriA subfamily.</text>
</comment>
<name>A0A1G1KYX8_9BACT</name>
<accession>A0A1G1KYX8</accession>
<dbReference type="InterPro" id="IPR011545">
    <property type="entry name" value="DEAD/DEAH_box_helicase_dom"/>
</dbReference>
<dbReference type="GO" id="GO:0016887">
    <property type="term" value="F:ATP hydrolysis activity"/>
    <property type="evidence" value="ECO:0007669"/>
    <property type="project" value="RHEA"/>
</dbReference>
<dbReference type="EC" id="5.6.2.4" evidence="12"/>
<evidence type="ECO:0000313" key="16">
    <source>
        <dbReference type="EMBL" id="OGW98091.1"/>
    </source>
</evidence>
<dbReference type="GO" id="GO:0008270">
    <property type="term" value="F:zinc ion binding"/>
    <property type="evidence" value="ECO:0007669"/>
    <property type="project" value="UniProtKB-UniRule"/>
</dbReference>
<comment type="function">
    <text evidence="12">Initiates the restart of stalled replication forks, which reloads the replicative helicase on sites other than the origin of replication. Recognizes and binds to abandoned replication forks and remodels them to uncover a helicase loading site. Promotes assembly of the primosome at these replication forks.</text>
</comment>
<dbReference type="GO" id="GO:1990077">
    <property type="term" value="C:primosome complex"/>
    <property type="evidence" value="ECO:0007669"/>
    <property type="project" value="UniProtKB-UniRule"/>
</dbReference>
<keyword evidence="9 12" id="KW-0238">DNA-binding</keyword>
<protein>
    <recommendedName>
        <fullName evidence="12">Replication restart protein PriA</fullName>
    </recommendedName>
    <alternativeName>
        <fullName evidence="12">ATP-dependent DNA helicase PriA</fullName>
        <ecNumber evidence="12">5.6.2.4</ecNumber>
    </alternativeName>
    <alternativeName>
        <fullName evidence="12">DNA 3'-5' helicase PriA</fullName>
    </alternativeName>
</protein>
<dbReference type="Pfam" id="PF00271">
    <property type="entry name" value="Helicase_C"/>
    <property type="match status" value="1"/>
</dbReference>
<dbReference type="CDD" id="cd17929">
    <property type="entry name" value="DEXHc_priA"/>
    <property type="match status" value="1"/>
</dbReference>
<dbReference type="Pfam" id="PF18319">
    <property type="entry name" value="Zn_ribbon_PriA"/>
    <property type="match status" value="1"/>
</dbReference>
<comment type="catalytic activity">
    <reaction evidence="11 12">
        <text>ATP + H2O = ADP + phosphate + H(+)</text>
        <dbReference type="Rhea" id="RHEA:13065"/>
        <dbReference type="ChEBI" id="CHEBI:15377"/>
        <dbReference type="ChEBI" id="CHEBI:15378"/>
        <dbReference type="ChEBI" id="CHEBI:30616"/>
        <dbReference type="ChEBI" id="CHEBI:43474"/>
        <dbReference type="ChEBI" id="CHEBI:456216"/>
        <dbReference type="EC" id="5.6.2.4"/>
    </reaction>
</comment>
<dbReference type="Gene3D" id="3.40.1440.60">
    <property type="entry name" value="PriA, 3(prime) DNA-binding domain"/>
    <property type="match status" value="1"/>
</dbReference>
<dbReference type="PANTHER" id="PTHR30580">
    <property type="entry name" value="PRIMOSOMAL PROTEIN N"/>
    <property type="match status" value="1"/>
</dbReference>
<evidence type="ECO:0000256" key="13">
    <source>
        <dbReference type="SAM" id="MobiDB-lite"/>
    </source>
</evidence>
<keyword evidence="4 12" id="KW-0547">Nucleotide-binding</keyword>
<dbReference type="PROSITE" id="PS51194">
    <property type="entry name" value="HELICASE_CTER"/>
    <property type="match status" value="1"/>
</dbReference>
<dbReference type="GO" id="GO:0006269">
    <property type="term" value="P:DNA replication, synthesis of primer"/>
    <property type="evidence" value="ECO:0007669"/>
    <property type="project" value="UniProtKB-KW"/>
</dbReference>
<gene>
    <name evidence="12" type="primary">priA</name>
    <name evidence="16" type="ORF">A3G33_06905</name>
</gene>
<dbReference type="Gene3D" id="3.40.50.300">
    <property type="entry name" value="P-loop containing nucleotide triphosphate hydrolases"/>
    <property type="match status" value="2"/>
</dbReference>
<dbReference type="InterPro" id="IPR041222">
    <property type="entry name" value="PriA_3primeBD"/>
</dbReference>
<evidence type="ECO:0000256" key="2">
    <source>
        <dbReference type="ARBA" id="ARBA00022705"/>
    </source>
</evidence>
<dbReference type="SMART" id="SM00487">
    <property type="entry name" value="DEXDc"/>
    <property type="match status" value="1"/>
</dbReference>
<dbReference type="GO" id="GO:0006270">
    <property type="term" value="P:DNA replication initiation"/>
    <property type="evidence" value="ECO:0007669"/>
    <property type="project" value="TreeGrafter"/>
</dbReference>
<reference evidence="16 17" key="1">
    <citation type="journal article" date="2016" name="Nat. Commun.">
        <title>Thousands of microbial genomes shed light on interconnected biogeochemical processes in an aquifer system.</title>
        <authorList>
            <person name="Anantharaman K."/>
            <person name="Brown C.T."/>
            <person name="Hug L.A."/>
            <person name="Sharon I."/>
            <person name="Castelle C.J."/>
            <person name="Probst A.J."/>
            <person name="Thomas B.C."/>
            <person name="Singh A."/>
            <person name="Wilkins M.J."/>
            <person name="Karaoz U."/>
            <person name="Brodie E.L."/>
            <person name="Williams K.H."/>
            <person name="Hubbard S.S."/>
            <person name="Banfield J.F."/>
        </authorList>
    </citation>
    <scope>NUCLEOTIDE SEQUENCE [LARGE SCALE GENOMIC DNA]</scope>
</reference>
<evidence type="ECO:0000256" key="4">
    <source>
        <dbReference type="ARBA" id="ARBA00022741"/>
    </source>
</evidence>
<evidence type="ECO:0000256" key="11">
    <source>
        <dbReference type="ARBA" id="ARBA00048988"/>
    </source>
</evidence>
<evidence type="ECO:0000256" key="9">
    <source>
        <dbReference type="ARBA" id="ARBA00023125"/>
    </source>
</evidence>
<evidence type="ECO:0000256" key="3">
    <source>
        <dbReference type="ARBA" id="ARBA00022723"/>
    </source>
</evidence>
<dbReference type="Pfam" id="PF00270">
    <property type="entry name" value="DEAD"/>
    <property type="match status" value="1"/>
</dbReference>
<dbReference type="InterPro" id="IPR027417">
    <property type="entry name" value="P-loop_NTPase"/>
</dbReference>
<dbReference type="HAMAP" id="MF_00983">
    <property type="entry name" value="PriA"/>
    <property type="match status" value="1"/>
</dbReference>
<sequence>MPFPVDDFYTYRAAEDIANTIQIGSRVKVPFRNRTITGFVVGRQNTTDIKKLKDILEVLDETSVLSDHHLRLAKWISEYYFSSWGEAISNMLPKIMKRKNQKSAANQNLTPSPLPSPTGRGDAERGKEKAVELNADQEEAFFEIQNAIQAHHFKELFLFGVTGSGKSELYIRAIEKILKLGKGAICLVPEIAITEQLNRFFLHRFGDHLEILHSKLTDGERYRAWCRIQDGRKKIVLGARSAIFAPVKDLGLIIMDEEQEGSYKQDQTPRYHTREVARWRARDLNIVFLTGTATPTLETMHRVKTGEVTLLKLPERFDGRRMPDVKIVDLKQAADIAKKFVILSSQLIESIRQCLASKTSVLIMLNRRGFSTHIQCVECGEVMECPNCAVSLTYHQTDHQLVCHYCNHQKPVPETCGKCKKTLLKFSGIGTEKIESELARIFPAAKIARLDADTTQKRGAHENIIANFRAHKIDILVGTQMIAKGFDFPNVTLVGIVNADTGLILPDYRASERTFQLITQMAGRTGRGTQSGKVLIQTFMPNHYSIQCAAKHDYEAFFEDEIARRKQLNYPPWTSFINVMFRGKFEKPVSEQANELRKIIEDQNPNRAFEIIGPAPLPFYRLRGHFRWHMMLRADNLDLIRNVLKKAIPKMRSKKGVFSAVDVQPVSIL</sequence>
<proteinExistence type="inferred from homology"/>
<feature type="region of interest" description="Disordered" evidence="13">
    <location>
        <begin position="100"/>
        <end position="129"/>
    </location>
</feature>
<dbReference type="Pfam" id="PF17764">
    <property type="entry name" value="PriA_3primeBD"/>
    <property type="match status" value="1"/>
</dbReference>
<feature type="binding site" evidence="12">
    <location>
        <position position="376"/>
    </location>
    <ligand>
        <name>Zn(2+)</name>
        <dbReference type="ChEBI" id="CHEBI:29105"/>
        <label>1</label>
    </ligand>
</feature>
<dbReference type="FunFam" id="3.40.50.300:FF:000489">
    <property type="entry name" value="Primosome assembly protein PriA"/>
    <property type="match status" value="1"/>
</dbReference>
<keyword evidence="6 12" id="KW-0347">Helicase</keyword>
<evidence type="ECO:0000256" key="7">
    <source>
        <dbReference type="ARBA" id="ARBA00022833"/>
    </source>
</evidence>
<evidence type="ECO:0000256" key="12">
    <source>
        <dbReference type="HAMAP-Rule" id="MF_00983"/>
    </source>
</evidence>
<evidence type="ECO:0000256" key="10">
    <source>
        <dbReference type="ARBA" id="ARBA00023235"/>
    </source>
</evidence>
<dbReference type="SUPFAM" id="SSF52540">
    <property type="entry name" value="P-loop containing nucleoside triphosphate hydrolases"/>
    <property type="match status" value="1"/>
</dbReference>
<dbReference type="InterPro" id="IPR005259">
    <property type="entry name" value="PriA"/>
</dbReference>
<evidence type="ECO:0000256" key="6">
    <source>
        <dbReference type="ARBA" id="ARBA00022806"/>
    </source>
</evidence>
<dbReference type="GO" id="GO:0005524">
    <property type="term" value="F:ATP binding"/>
    <property type="evidence" value="ECO:0007669"/>
    <property type="project" value="UniProtKB-UniRule"/>
</dbReference>
<comment type="subunit">
    <text evidence="12">Component of the replication restart primosome.</text>
</comment>
<keyword evidence="8 12" id="KW-0067">ATP-binding</keyword>
<feature type="binding site" evidence="12">
    <location>
        <position position="388"/>
    </location>
    <ligand>
        <name>Zn(2+)</name>
        <dbReference type="ChEBI" id="CHEBI:29105"/>
        <label>2</label>
    </ligand>
</feature>
<dbReference type="InterPro" id="IPR001650">
    <property type="entry name" value="Helicase_C-like"/>
</dbReference>
<feature type="compositionally biased region" description="Polar residues" evidence="13">
    <location>
        <begin position="102"/>
        <end position="111"/>
    </location>
</feature>
<evidence type="ECO:0000259" key="15">
    <source>
        <dbReference type="PROSITE" id="PS51194"/>
    </source>
</evidence>
<dbReference type="GO" id="GO:0006302">
    <property type="term" value="P:double-strand break repair"/>
    <property type="evidence" value="ECO:0007669"/>
    <property type="project" value="InterPro"/>
</dbReference>
<feature type="binding site" evidence="12">
    <location>
        <position position="419"/>
    </location>
    <ligand>
        <name>Zn(2+)</name>
        <dbReference type="ChEBI" id="CHEBI:29105"/>
        <label>1</label>
    </ligand>
</feature>
<comment type="catalytic activity">
    <reaction evidence="12">
        <text>Couples ATP hydrolysis with the unwinding of duplex DNA by translocating in the 3'-5' direction.</text>
        <dbReference type="EC" id="5.6.2.4"/>
    </reaction>
</comment>
<feature type="binding site" evidence="12">
    <location>
        <position position="406"/>
    </location>
    <ligand>
        <name>Zn(2+)</name>
        <dbReference type="ChEBI" id="CHEBI:29105"/>
        <label>2</label>
    </ligand>
</feature>
<dbReference type="Pfam" id="PF18074">
    <property type="entry name" value="PriA_C"/>
    <property type="match status" value="1"/>
</dbReference>
<dbReference type="EMBL" id="MHFR01000037">
    <property type="protein sequence ID" value="OGW98091.1"/>
    <property type="molecule type" value="Genomic_DNA"/>
</dbReference>
<dbReference type="GO" id="GO:0003677">
    <property type="term" value="F:DNA binding"/>
    <property type="evidence" value="ECO:0007669"/>
    <property type="project" value="UniProtKB-UniRule"/>
</dbReference>
<keyword evidence="10 12" id="KW-0413">Isomerase</keyword>
<dbReference type="NCBIfam" id="TIGR00595">
    <property type="entry name" value="priA"/>
    <property type="match status" value="1"/>
</dbReference>
<feature type="domain" description="Helicase ATP-binding" evidence="14">
    <location>
        <begin position="147"/>
        <end position="311"/>
    </location>
</feature>
<dbReference type="InterPro" id="IPR041236">
    <property type="entry name" value="PriA_C"/>
</dbReference>
<dbReference type="CDD" id="cd18804">
    <property type="entry name" value="SF2_C_priA"/>
    <property type="match status" value="1"/>
</dbReference>
<feature type="binding site" evidence="12">
    <location>
        <position position="416"/>
    </location>
    <ligand>
        <name>Zn(2+)</name>
        <dbReference type="ChEBI" id="CHEBI:29105"/>
        <label>1</label>
    </ligand>
</feature>
<feature type="domain" description="Helicase C-terminal" evidence="15">
    <location>
        <begin position="411"/>
        <end position="597"/>
    </location>
</feature>
<keyword evidence="3 12" id="KW-0479">Metal-binding</keyword>
<evidence type="ECO:0000256" key="5">
    <source>
        <dbReference type="ARBA" id="ARBA00022801"/>
    </source>
</evidence>
<dbReference type="PANTHER" id="PTHR30580:SF0">
    <property type="entry name" value="PRIMOSOMAL PROTEIN N"/>
    <property type="match status" value="1"/>
</dbReference>
<dbReference type="InterPro" id="IPR014001">
    <property type="entry name" value="Helicase_ATP-bd"/>
</dbReference>
<feature type="binding site" evidence="12">
    <location>
        <position position="379"/>
    </location>
    <ligand>
        <name>Zn(2+)</name>
        <dbReference type="ChEBI" id="CHEBI:29105"/>
        <label>1</label>
    </ligand>
</feature>
<dbReference type="Proteomes" id="UP000178187">
    <property type="component" value="Unassembled WGS sequence"/>
</dbReference>
<evidence type="ECO:0000256" key="8">
    <source>
        <dbReference type="ARBA" id="ARBA00022840"/>
    </source>
</evidence>
<feature type="binding site" evidence="12">
    <location>
        <position position="385"/>
    </location>
    <ligand>
        <name>Zn(2+)</name>
        <dbReference type="ChEBI" id="CHEBI:29105"/>
        <label>2</label>
    </ligand>
</feature>
<keyword evidence="7 12" id="KW-0862">Zinc</keyword>
<dbReference type="GO" id="GO:0006310">
    <property type="term" value="P:DNA recombination"/>
    <property type="evidence" value="ECO:0007669"/>
    <property type="project" value="InterPro"/>
</dbReference>
<dbReference type="SMART" id="SM00490">
    <property type="entry name" value="HELICc"/>
    <property type="match status" value="1"/>
</dbReference>
<dbReference type="PROSITE" id="PS51192">
    <property type="entry name" value="HELICASE_ATP_BIND_1"/>
    <property type="match status" value="1"/>
</dbReference>
<keyword evidence="1 12" id="KW-0639">Primosome</keyword>
<dbReference type="InterPro" id="IPR040498">
    <property type="entry name" value="PriA_CRR"/>
</dbReference>